<dbReference type="FunFam" id="1.20.1250.20:FF:000134">
    <property type="entry name" value="MFS sugar transporter protein"/>
    <property type="match status" value="1"/>
</dbReference>
<keyword evidence="6 8" id="KW-0472">Membrane</keyword>
<dbReference type="PROSITE" id="PS50850">
    <property type="entry name" value="MFS"/>
    <property type="match status" value="1"/>
</dbReference>
<evidence type="ECO:0000256" key="5">
    <source>
        <dbReference type="ARBA" id="ARBA00022989"/>
    </source>
</evidence>
<dbReference type="Gene3D" id="1.20.1250.20">
    <property type="entry name" value="MFS general substrate transporter like domains"/>
    <property type="match status" value="1"/>
</dbReference>
<evidence type="ECO:0000256" key="6">
    <source>
        <dbReference type="ARBA" id="ARBA00023136"/>
    </source>
</evidence>
<dbReference type="PANTHER" id="PTHR48022:SF24">
    <property type="entry name" value="HEXOSE TRANSPORTER PROTEIN (AFU_ORTHOLOGUE AFUA_8G04480)"/>
    <property type="match status" value="1"/>
</dbReference>
<sequence length="526" mass="59548">MTSAEEKITVDHHEEEGVDLKAQHESVYDILPDWGRPWYKTPHLLHLNLILFFTFLSGIYNGYDNSLLNGLQSMPEWETYFGSPAGAKLGATSNGMLYGNLLALPFTSFFCDRLGRVRTLLIGASVVIIGVIIQTASQNFAMYTVGRFILGFGVLLSTTASPLLIAEVTYPTHRPYVTACSQALYGLGGIIASWTTYGTSNWSNGSSWMWRTPLIIQMLFPLLQLSALYWIPESPRWHVSRGNIAKAREFLLKYHAGGDEAKGGQLVEYELAEITYAIEMDKQREGIQWFDFFRTKANLHRLFIIVYLPVLTQLSGNAVLSYFLHIVLDNAGITSSHQQLIFNGCLSVFNFVIGLVSLTTIEKVGRRRMFLIGSFFNMINYTIFTILSARNAQEDFKNQSLSKGVIAMIFIFYLFFVMAYLAIPTTYMTEVVPFHLRAKGYVIHTFFLTGVLLFNGFVSPIAMGAISWKYYILYCCLNLVNFIVIYLFFPETKRLSLEEVNRVFGEDVLTDAHIIEEVEQAHNGRA</sequence>
<dbReference type="NCBIfam" id="TIGR00879">
    <property type="entry name" value="SP"/>
    <property type="match status" value="1"/>
</dbReference>
<evidence type="ECO:0000256" key="8">
    <source>
        <dbReference type="SAM" id="Phobius"/>
    </source>
</evidence>
<keyword evidence="5 8" id="KW-1133">Transmembrane helix</keyword>
<accession>A0A167DA40</accession>
<dbReference type="AlphaFoldDB" id="A0A167DA40"/>
<feature type="transmembrane region" description="Helical" evidence="8">
    <location>
        <begin position="214"/>
        <end position="231"/>
    </location>
</feature>
<keyword evidence="3 7" id="KW-0813">Transport</keyword>
<dbReference type="GO" id="GO:0005351">
    <property type="term" value="F:carbohydrate:proton symporter activity"/>
    <property type="evidence" value="ECO:0007669"/>
    <property type="project" value="TreeGrafter"/>
</dbReference>
<feature type="transmembrane region" description="Helical" evidence="8">
    <location>
        <begin position="401"/>
        <end position="421"/>
    </location>
</feature>
<dbReference type="PRINTS" id="PR00171">
    <property type="entry name" value="SUGRTRNSPORT"/>
</dbReference>
<gene>
    <name evidence="10" type="primary">GAL2</name>
    <name evidence="10" type="ORF">AWJ20_928</name>
</gene>
<dbReference type="EMBL" id="CP014501">
    <property type="protein sequence ID" value="ANB12665.1"/>
    <property type="molecule type" value="Genomic_DNA"/>
</dbReference>
<feature type="transmembrane region" description="Helical" evidence="8">
    <location>
        <begin position="370"/>
        <end position="389"/>
    </location>
</feature>
<dbReference type="PROSITE" id="PS00216">
    <property type="entry name" value="SUGAR_TRANSPORT_1"/>
    <property type="match status" value="1"/>
</dbReference>
<evidence type="ECO:0000259" key="9">
    <source>
        <dbReference type="PROSITE" id="PS50850"/>
    </source>
</evidence>
<evidence type="ECO:0000256" key="7">
    <source>
        <dbReference type="RuleBase" id="RU003346"/>
    </source>
</evidence>
<evidence type="ECO:0000313" key="11">
    <source>
        <dbReference type="Proteomes" id="UP000189580"/>
    </source>
</evidence>
<dbReference type="InterPro" id="IPR036259">
    <property type="entry name" value="MFS_trans_sf"/>
</dbReference>
<keyword evidence="4 8" id="KW-0812">Transmembrane</keyword>
<dbReference type="InterPro" id="IPR003663">
    <property type="entry name" value="Sugar/inositol_transpt"/>
</dbReference>
<dbReference type="InterPro" id="IPR005829">
    <property type="entry name" value="Sugar_transporter_CS"/>
</dbReference>
<feature type="transmembrane region" description="Helical" evidence="8">
    <location>
        <begin position="441"/>
        <end position="462"/>
    </location>
</feature>
<dbReference type="Proteomes" id="UP000189580">
    <property type="component" value="Chromosome a"/>
</dbReference>
<name>A0A167DA40_9ASCO</name>
<evidence type="ECO:0000256" key="3">
    <source>
        <dbReference type="ARBA" id="ARBA00022448"/>
    </source>
</evidence>
<dbReference type="PANTHER" id="PTHR48022">
    <property type="entry name" value="PLASTIDIC GLUCOSE TRANSPORTER 4"/>
    <property type="match status" value="1"/>
</dbReference>
<feature type="transmembrane region" description="Helical" evidence="8">
    <location>
        <begin position="95"/>
        <end position="112"/>
    </location>
</feature>
<protein>
    <submittedName>
        <fullName evidence="10">Galactose permease GAL2</fullName>
    </submittedName>
</protein>
<feature type="transmembrane region" description="Helical" evidence="8">
    <location>
        <begin position="340"/>
        <end position="358"/>
    </location>
</feature>
<dbReference type="GeneID" id="30038014"/>
<feature type="transmembrane region" description="Helical" evidence="8">
    <location>
        <begin position="148"/>
        <end position="169"/>
    </location>
</feature>
<dbReference type="GO" id="GO:0016020">
    <property type="term" value="C:membrane"/>
    <property type="evidence" value="ECO:0007669"/>
    <property type="project" value="UniProtKB-SubCell"/>
</dbReference>
<feature type="transmembrane region" description="Helical" evidence="8">
    <location>
        <begin position="44"/>
        <end position="63"/>
    </location>
</feature>
<comment type="subcellular location">
    <subcellularLocation>
        <location evidence="1">Membrane</location>
        <topology evidence="1">Multi-pass membrane protein</topology>
    </subcellularLocation>
</comment>
<organism evidence="10 11">
    <name type="scientific">Sugiyamaella lignohabitans</name>
    <dbReference type="NCBI Taxonomy" id="796027"/>
    <lineage>
        <taxon>Eukaryota</taxon>
        <taxon>Fungi</taxon>
        <taxon>Dikarya</taxon>
        <taxon>Ascomycota</taxon>
        <taxon>Saccharomycotina</taxon>
        <taxon>Dipodascomycetes</taxon>
        <taxon>Dipodascales</taxon>
        <taxon>Trichomonascaceae</taxon>
        <taxon>Sugiyamaella</taxon>
    </lineage>
</organism>
<dbReference type="RefSeq" id="XP_018735142.1">
    <property type="nucleotide sequence ID" value="XM_018882899.1"/>
</dbReference>
<feature type="transmembrane region" description="Helical" evidence="8">
    <location>
        <begin position="176"/>
        <end position="194"/>
    </location>
</feature>
<evidence type="ECO:0000313" key="10">
    <source>
        <dbReference type="EMBL" id="ANB12665.1"/>
    </source>
</evidence>
<feature type="domain" description="Major facilitator superfamily (MFS) profile" evidence="9">
    <location>
        <begin position="50"/>
        <end position="493"/>
    </location>
</feature>
<dbReference type="KEGG" id="slb:AWJ20_928"/>
<dbReference type="InterPro" id="IPR050360">
    <property type="entry name" value="MFS_Sugar_Transporters"/>
</dbReference>
<dbReference type="InterPro" id="IPR005828">
    <property type="entry name" value="MFS_sugar_transport-like"/>
</dbReference>
<dbReference type="SUPFAM" id="SSF103473">
    <property type="entry name" value="MFS general substrate transporter"/>
    <property type="match status" value="1"/>
</dbReference>
<feature type="transmembrane region" description="Helical" evidence="8">
    <location>
        <begin position="468"/>
        <end position="489"/>
    </location>
</feature>
<dbReference type="Pfam" id="PF00083">
    <property type="entry name" value="Sugar_tr"/>
    <property type="match status" value="1"/>
</dbReference>
<evidence type="ECO:0000256" key="4">
    <source>
        <dbReference type="ARBA" id="ARBA00022692"/>
    </source>
</evidence>
<evidence type="ECO:0000256" key="2">
    <source>
        <dbReference type="ARBA" id="ARBA00010992"/>
    </source>
</evidence>
<dbReference type="OrthoDB" id="6133115at2759"/>
<dbReference type="InterPro" id="IPR020846">
    <property type="entry name" value="MFS_dom"/>
</dbReference>
<keyword evidence="11" id="KW-1185">Reference proteome</keyword>
<proteinExistence type="inferred from homology"/>
<evidence type="ECO:0000256" key="1">
    <source>
        <dbReference type="ARBA" id="ARBA00004141"/>
    </source>
</evidence>
<feature type="transmembrane region" description="Helical" evidence="8">
    <location>
        <begin position="302"/>
        <end position="328"/>
    </location>
</feature>
<feature type="transmembrane region" description="Helical" evidence="8">
    <location>
        <begin position="119"/>
        <end position="136"/>
    </location>
</feature>
<comment type="similarity">
    <text evidence="2 7">Belongs to the major facilitator superfamily. Sugar transporter (TC 2.A.1.1) family.</text>
</comment>
<reference evidence="10 11" key="1">
    <citation type="submission" date="2016-02" db="EMBL/GenBank/DDBJ databases">
        <title>Complete genome sequence and transcriptome regulation of the pentose utilising yeast Sugiyamaella lignohabitans.</title>
        <authorList>
            <person name="Bellasio M."/>
            <person name="Peymann A."/>
            <person name="Valli M."/>
            <person name="Sipitzky M."/>
            <person name="Graf A."/>
            <person name="Sauer M."/>
            <person name="Marx H."/>
            <person name="Mattanovich D."/>
        </authorList>
    </citation>
    <scope>NUCLEOTIDE SEQUENCE [LARGE SCALE GENOMIC DNA]</scope>
    <source>
        <strain evidence="10 11">CBS 10342</strain>
    </source>
</reference>